<dbReference type="Ensembl" id="ENSCINT00000036209.1">
    <property type="protein sequence ID" value="ENSCINP00000030052.1"/>
    <property type="gene ID" value="ENSCING00000020868.1"/>
</dbReference>
<protein>
    <submittedName>
        <fullName evidence="1">Uncharacterized protein</fullName>
    </submittedName>
</protein>
<reference evidence="2" key="1">
    <citation type="journal article" date="2002" name="Science">
        <title>The draft genome of Ciona intestinalis: insights into chordate and vertebrate origins.</title>
        <authorList>
            <person name="Dehal P."/>
            <person name="Satou Y."/>
            <person name="Campbell R.K."/>
            <person name="Chapman J."/>
            <person name="Degnan B."/>
            <person name="De Tomaso A."/>
            <person name="Davidson B."/>
            <person name="Di Gregorio A."/>
            <person name="Gelpke M."/>
            <person name="Goodstein D.M."/>
            <person name="Harafuji N."/>
            <person name="Hastings K.E."/>
            <person name="Ho I."/>
            <person name="Hotta K."/>
            <person name="Huang W."/>
            <person name="Kawashima T."/>
            <person name="Lemaire P."/>
            <person name="Martinez D."/>
            <person name="Meinertzhagen I.A."/>
            <person name="Necula S."/>
            <person name="Nonaka M."/>
            <person name="Putnam N."/>
            <person name="Rash S."/>
            <person name="Saiga H."/>
            <person name="Satake M."/>
            <person name="Terry A."/>
            <person name="Yamada L."/>
            <person name="Wang H.G."/>
            <person name="Awazu S."/>
            <person name="Azumi K."/>
            <person name="Boore J."/>
            <person name="Branno M."/>
            <person name="Chin-Bow S."/>
            <person name="DeSantis R."/>
            <person name="Doyle S."/>
            <person name="Francino P."/>
            <person name="Keys D.N."/>
            <person name="Haga S."/>
            <person name="Hayashi H."/>
            <person name="Hino K."/>
            <person name="Imai K.S."/>
            <person name="Inaba K."/>
            <person name="Kano S."/>
            <person name="Kobayashi K."/>
            <person name="Kobayashi M."/>
            <person name="Lee B.I."/>
            <person name="Makabe K.W."/>
            <person name="Manohar C."/>
            <person name="Matassi G."/>
            <person name="Medina M."/>
            <person name="Mochizuki Y."/>
            <person name="Mount S."/>
            <person name="Morishita T."/>
            <person name="Miura S."/>
            <person name="Nakayama A."/>
            <person name="Nishizaka S."/>
            <person name="Nomoto H."/>
            <person name="Ohta F."/>
            <person name="Oishi K."/>
            <person name="Rigoutsos I."/>
            <person name="Sano M."/>
            <person name="Sasaki A."/>
            <person name="Sasakura Y."/>
            <person name="Shoguchi E."/>
            <person name="Shin-i T."/>
            <person name="Spagnuolo A."/>
            <person name="Stainier D."/>
            <person name="Suzuki M.M."/>
            <person name="Tassy O."/>
            <person name="Takatori N."/>
            <person name="Tokuoka M."/>
            <person name="Yagi K."/>
            <person name="Yoshizaki F."/>
            <person name="Wada S."/>
            <person name="Zhang C."/>
            <person name="Hyatt P.D."/>
            <person name="Larimer F."/>
            <person name="Detter C."/>
            <person name="Doggett N."/>
            <person name="Glavina T."/>
            <person name="Hawkins T."/>
            <person name="Richardson P."/>
            <person name="Lucas S."/>
            <person name="Kohara Y."/>
            <person name="Levine M."/>
            <person name="Satoh N."/>
            <person name="Rokhsar D.S."/>
        </authorList>
    </citation>
    <scope>NUCLEOTIDE SEQUENCE [LARGE SCALE GENOMIC DNA]</scope>
</reference>
<reference evidence="1" key="3">
    <citation type="submission" date="2025-09" db="UniProtKB">
        <authorList>
            <consortium name="Ensembl"/>
        </authorList>
    </citation>
    <scope>IDENTIFICATION</scope>
</reference>
<sequence length="69" mass="7857">MFSAAACTTTYALTHKLSAVKIQGVEFLESLNENCCNVCLEVNNARFLWGSNKTTYNIYCNNFCWKIIH</sequence>
<keyword evidence="2" id="KW-1185">Reference proteome</keyword>
<reference evidence="1" key="2">
    <citation type="submission" date="2025-08" db="UniProtKB">
        <authorList>
            <consortium name="Ensembl"/>
        </authorList>
    </citation>
    <scope>IDENTIFICATION</scope>
</reference>
<dbReference type="AlphaFoldDB" id="H2XK70"/>
<dbReference type="Proteomes" id="UP000008144">
    <property type="component" value="Unassembled WGS sequence"/>
</dbReference>
<name>H2XK70_CIOIN</name>
<organism evidence="1 2">
    <name type="scientific">Ciona intestinalis</name>
    <name type="common">Transparent sea squirt</name>
    <name type="synonym">Ascidia intestinalis</name>
    <dbReference type="NCBI Taxonomy" id="7719"/>
    <lineage>
        <taxon>Eukaryota</taxon>
        <taxon>Metazoa</taxon>
        <taxon>Chordata</taxon>
        <taxon>Tunicata</taxon>
        <taxon>Ascidiacea</taxon>
        <taxon>Phlebobranchia</taxon>
        <taxon>Cionidae</taxon>
        <taxon>Ciona</taxon>
    </lineage>
</organism>
<accession>H2XK70</accession>
<dbReference type="HOGENOM" id="CLU_2775183_0_0_1"/>
<proteinExistence type="predicted"/>
<dbReference type="InParanoid" id="H2XK70"/>
<evidence type="ECO:0000313" key="2">
    <source>
        <dbReference type="Proteomes" id="UP000008144"/>
    </source>
</evidence>
<evidence type="ECO:0000313" key="1">
    <source>
        <dbReference type="Ensembl" id="ENSCINP00000030052.1"/>
    </source>
</evidence>